<evidence type="ECO:0000313" key="2">
    <source>
        <dbReference type="EMBL" id="CAA9379962.1"/>
    </source>
</evidence>
<protein>
    <submittedName>
        <fullName evidence="2">Uncharacterized protein</fullName>
    </submittedName>
</protein>
<evidence type="ECO:0000256" key="1">
    <source>
        <dbReference type="SAM" id="MobiDB-lite"/>
    </source>
</evidence>
<sequence length="135" mass="14191">CSARSSHPSPPSSVERSGSCTRSWARPATPCRGHSSGLAWRSSSSPRRSAPPSWSPATCSPSGSWWPSRRRSSCGPSWSSSAPTRPDRTSPSGGHSPWWPGRGGSGAIGGRPRRRPGRPDGRPPGAPTRGERTPA</sequence>
<reference evidence="2" key="1">
    <citation type="submission" date="2020-02" db="EMBL/GenBank/DDBJ databases">
        <authorList>
            <person name="Meier V. D."/>
        </authorList>
    </citation>
    <scope>NUCLEOTIDE SEQUENCE</scope>
    <source>
        <strain evidence="2">AVDCRST_MAG32</strain>
    </source>
</reference>
<feature type="compositionally biased region" description="Low complexity" evidence="1">
    <location>
        <begin position="39"/>
        <end position="81"/>
    </location>
</feature>
<feature type="region of interest" description="Disordered" evidence="1">
    <location>
        <begin position="1"/>
        <end position="135"/>
    </location>
</feature>
<name>A0A6J4NDR0_9ACTN</name>
<dbReference type="AlphaFoldDB" id="A0A6J4NDR0"/>
<dbReference type="EMBL" id="CADCUM010000070">
    <property type="protein sequence ID" value="CAA9379962.1"/>
    <property type="molecule type" value="Genomic_DNA"/>
</dbReference>
<proteinExistence type="predicted"/>
<feature type="non-terminal residue" evidence="2">
    <location>
        <position position="135"/>
    </location>
</feature>
<gene>
    <name evidence="2" type="ORF">AVDCRST_MAG32-1473</name>
</gene>
<accession>A0A6J4NDR0</accession>
<organism evidence="2">
    <name type="scientific">uncultured Nocardioides sp</name>
    <dbReference type="NCBI Taxonomy" id="198441"/>
    <lineage>
        <taxon>Bacteria</taxon>
        <taxon>Bacillati</taxon>
        <taxon>Actinomycetota</taxon>
        <taxon>Actinomycetes</taxon>
        <taxon>Propionibacteriales</taxon>
        <taxon>Nocardioidaceae</taxon>
        <taxon>Nocardioides</taxon>
        <taxon>environmental samples</taxon>
    </lineage>
</organism>
<feature type="non-terminal residue" evidence="2">
    <location>
        <position position="1"/>
    </location>
</feature>